<dbReference type="EMBL" id="MU003493">
    <property type="protein sequence ID" value="KAF2476921.1"/>
    <property type="molecule type" value="Genomic_DNA"/>
</dbReference>
<gene>
    <name evidence="1" type="ORF">BDR25DRAFT_300049</name>
</gene>
<comment type="caution">
    <text evidence="1">The sequence shown here is derived from an EMBL/GenBank/DDBJ whole genome shotgun (WGS) entry which is preliminary data.</text>
</comment>
<protein>
    <submittedName>
        <fullName evidence="1">Hydrolase</fullName>
    </submittedName>
</protein>
<name>A0ACB6RCQ0_9PLEO</name>
<keyword evidence="1" id="KW-0378">Hydrolase</keyword>
<keyword evidence="2" id="KW-1185">Reference proteome</keyword>
<dbReference type="Proteomes" id="UP000799755">
    <property type="component" value="Unassembled WGS sequence"/>
</dbReference>
<organism evidence="1 2">
    <name type="scientific">Lindgomyces ingoldianus</name>
    <dbReference type="NCBI Taxonomy" id="673940"/>
    <lineage>
        <taxon>Eukaryota</taxon>
        <taxon>Fungi</taxon>
        <taxon>Dikarya</taxon>
        <taxon>Ascomycota</taxon>
        <taxon>Pezizomycotina</taxon>
        <taxon>Dothideomycetes</taxon>
        <taxon>Pleosporomycetidae</taxon>
        <taxon>Pleosporales</taxon>
        <taxon>Lindgomycetaceae</taxon>
        <taxon>Lindgomyces</taxon>
    </lineage>
</organism>
<accession>A0ACB6RCQ0</accession>
<evidence type="ECO:0000313" key="1">
    <source>
        <dbReference type="EMBL" id="KAF2476921.1"/>
    </source>
</evidence>
<reference evidence="1" key="1">
    <citation type="journal article" date="2020" name="Stud. Mycol.">
        <title>101 Dothideomycetes genomes: a test case for predicting lifestyles and emergence of pathogens.</title>
        <authorList>
            <person name="Haridas S."/>
            <person name="Albert R."/>
            <person name="Binder M."/>
            <person name="Bloem J."/>
            <person name="Labutti K."/>
            <person name="Salamov A."/>
            <person name="Andreopoulos B."/>
            <person name="Baker S."/>
            <person name="Barry K."/>
            <person name="Bills G."/>
            <person name="Bluhm B."/>
            <person name="Cannon C."/>
            <person name="Castanera R."/>
            <person name="Culley D."/>
            <person name="Daum C."/>
            <person name="Ezra D."/>
            <person name="Gonzalez J."/>
            <person name="Henrissat B."/>
            <person name="Kuo A."/>
            <person name="Liang C."/>
            <person name="Lipzen A."/>
            <person name="Lutzoni F."/>
            <person name="Magnuson J."/>
            <person name="Mondo S."/>
            <person name="Nolan M."/>
            <person name="Ohm R."/>
            <person name="Pangilinan J."/>
            <person name="Park H.-J."/>
            <person name="Ramirez L."/>
            <person name="Alfaro M."/>
            <person name="Sun H."/>
            <person name="Tritt A."/>
            <person name="Yoshinaga Y."/>
            <person name="Zwiers L.-H."/>
            <person name="Turgeon B."/>
            <person name="Goodwin S."/>
            <person name="Spatafora J."/>
            <person name="Crous P."/>
            <person name="Grigoriev I."/>
        </authorList>
    </citation>
    <scope>NUCLEOTIDE SEQUENCE</scope>
    <source>
        <strain evidence="1">ATCC 200398</strain>
    </source>
</reference>
<evidence type="ECO:0000313" key="2">
    <source>
        <dbReference type="Proteomes" id="UP000799755"/>
    </source>
</evidence>
<proteinExistence type="predicted"/>
<sequence>MSKLSITNVRIFDGEKIIKERGIVTIDENGLLTDDPSDSVFDATGMTILPGLWDTHVHLSDPTPRTIENSIPILRNMVKCGITTAIDTGNMSQEQYDFIRSRQELPDVRYVGNFATSTGATHSKFRMANSESIVDTVNAATTFVSQRVKQGADYIKIVADVPGPTQEIIDQLSKEAQSHEKPVIVHSAIKAAFDMALEAEPSVHVITHVPMDEPITQEAACKAAEGDIISVPTLVLSEAVCKANYKPHYKFSVAMESIKQLYRAGVTILVGTDSNASSIGVKHGEALFREMELLAEAGMKPIEILNAATQLSAKCFNILDRGAIAPGKRADLVLVDGDPTEDLQALRKVKKVWKAGQEIYSA</sequence>